<proteinExistence type="predicted"/>
<evidence type="ECO:0000313" key="2">
    <source>
        <dbReference type="Proteomes" id="UP000016662"/>
    </source>
</evidence>
<keyword evidence="2" id="KW-1185">Reference proteome</keyword>
<accession>U2MAZ8</accession>
<reference evidence="1 2" key="1">
    <citation type="submission" date="2013-07" db="EMBL/GenBank/DDBJ databases">
        <authorList>
            <person name="Weinstock G."/>
            <person name="Sodergren E."/>
            <person name="Wylie T."/>
            <person name="Fulton L."/>
            <person name="Fulton R."/>
            <person name="Fronick C."/>
            <person name="O'Laughlin M."/>
            <person name="Godfrey J."/>
            <person name="Miner T."/>
            <person name="Herter B."/>
            <person name="Appelbaum E."/>
            <person name="Cordes M."/>
            <person name="Lek S."/>
            <person name="Wollam A."/>
            <person name="Pepin K.H."/>
            <person name="Palsikar V.B."/>
            <person name="Mitreva M."/>
            <person name="Wilson R.K."/>
        </authorList>
    </citation>
    <scope>NUCLEOTIDE SEQUENCE [LARGE SCALE GENOMIC DNA]</scope>
    <source>
        <strain evidence="1 2">ATCC 27760</strain>
    </source>
</reference>
<protein>
    <submittedName>
        <fullName evidence="1">Uncharacterized protein</fullName>
    </submittedName>
</protein>
<evidence type="ECO:0000313" key="1">
    <source>
        <dbReference type="EMBL" id="ERJ96468.1"/>
    </source>
</evidence>
<organism evidence="1 2">
    <name type="scientific">Ruminococcus callidus ATCC 27760</name>
    <dbReference type="NCBI Taxonomy" id="411473"/>
    <lineage>
        <taxon>Bacteria</taxon>
        <taxon>Bacillati</taxon>
        <taxon>Bacillota</taxon>
        <taxon>Clostridia</taxon>
        <taxon>Eubacteriales</taxon>
        <taxon>Oscillospiraceae</taxon>
        <taxon>Ruminococcus</taxon>
    </lineage>
</organism>
<sequence>MPCAELSPQVTEGLLSTAIKRFHKELRFFFSLLKRKKEAKKEKSSLTLDEKGNASHEWQSHHFSLPSFHLKWHSLYIFTNVR</sequence>
<comment type="caution">
    <text evidence="1">The sequence shown here is derived from an EMBL/GenBank/DDBJ whole genome shotgun (WGS) entry which is preliminary data.</text>
</comment>
<name>U2MAZ8_9FIRM</name>
<dbReference type="STRING" id="411473.RUMCAL_01161"/>
<dbReference type="AlphaFoldDB" id="U2MAZ8"/>
<dbReference type="HOGENOM" id="CLU_2556213_0_0_9"/>
<dbReference type="EMBL" id="AWVF01000139">
    <property type="protein sequence ID" value="ERJ96468.1"/>
    <property type="molecule type" value="Genomic_DNA"/>
</dbReference>
<dbReference type="Proteomes" id="UP000016662">
    <property type="component" value="Unassembled WGS sequence"/>
</dbReference>
<gene>
    <name evidence="1" type="ORF">RUMCAL_01161</name>
</gene>